<dbReference type="EMBL" id="CAFBME010000118">
    <property type="protein sequence ID" value="CAB4901997.1"/>
    <property type="molecule type" value="Genomic_DNA"/>
</dbReference>
<evidence type="ECO:0000313" key="2">
    <source>
        <dbReference type="EMBL" id="CAB4582497.1"/>
    </source>
</evidence>
<gene>
    <name evidence="1" type="ORF">UFOPK1380_01001</name>
    <name evidence="2" type="ORF">UFOPK1778_00086</name>
    <name evidence="3" type="ORF">UFOPK1863_00789</name>
    <name evidence="4" type="ORF">UFOPK2689_01162</name>
    <name evidence="5" type="ORF">UFOPK3555_00949</name>
    <name evidence="6" type="ORF">UFOPK3874_00277</name>
    <name evidence="7" type="ORF">UFOPK4095_01192</name>
</gene>
<evidence type="ECO:0000313" key="3">
    <source>
        <dbReference type="EMBL" id="CAB4617145.1"/>
    </source>
</evidence>
<dbReference type="EMBL" id="CAEZSC010000068">
    <property type="protein sequence ID" value="CAB4540113.1"/>
    <property type="molecule type" value="Genomic_DNA"/>
</dbReference>
<evidence type="ECO:0000313" key="5">
    <source>
        <dbReference type="EMBL" id="CAB4901997.1"/>
    </source>
</evidence>
<evidence type="ECO:0000313" key="7">
    <source>
        <dbReference type="EMBL" id="CAB5024317.1"/>
    </source>
</evidence>
<sequence>MKNKSSRGISGRAFAFVTVLALMAITLAPPVQHYFAQRAQINALRTQLNDSESALESARRDLALWNDPTYIAAQARTRLHFVFPGEIQYEVTGIEETSETQGGPAAPIADQIPLGLPWYGRLISSITSTNTQINP</sequence>
<reference evidence="4" key="1">
    <citation type="submission" date="2020-05" db="EMBL/GenBank/DDBJ databases">
        <authorList>
            <person name="Chiriac C."/>
            <person name="Salcher M."/>
            <person name="Ghai R."/>
            <person name="Kavagutti S V."/>
        </authorList>
    </citation>
    <scope>NUCLEOTIDE SEQUENCE</scope>
</reference>
<protein>
    <submittedName>
        <fullName evidence="4">Unannotated protein</fullName>
    </submittedName>
</protein>
<name>A0A6J6S7C0_9ZZZZ</name>
<dbReference type="EMBL" id="CAEZYL010000102">
    <property type="protein sequence ID" value="CAB4730880.1"/>
    <property type="molecule type" value="Genomic_DNA"/>
</dbReference>
<evidence type="ECO:0000313" key="1">
    <source>
        <dbReference type="EMBL" id="CAB4540113.1"/>
    </source>
</evidence>
<dbReference type="EMBL" id="CAFBNS010000030">
    <property type="protein sequence ID" value="CAB4956625.1"/>
    <property type="molecule type" value="Genomic_DNA"/>
</dbReference>
<accession>A0A6J6S7C0</accession>
<dbReference type="InterPro" id="IPR007060">
    <property type="entry name" value="FtsL/DivIC"/>
</dbReference>
<dbReference type="EMBL" id="CAEZUY010000073">
    <property type="protein sequence ID" value="CAB4617145.1"/>
    <property type="molecule type" value="Genomic_DNA"/>
</dbReference>
<proteinExistence type="predicted"/>
<organism evidence="4">
    <name type="scientific">freshwater metagenome</name>
    <dbReference type="NCBI Taxonomy" id="449393"/>
    <lineage>
        <taxon>unclassified sequences</taxon>
        <taxon>metagenomes</taxon>
        <taxon>ecological metagenomes</taxon>
    </lineage>
</organism>
<evidence type="ECO:0000313" key="6">
    <source>
        <dbReference type="EMBL" id="CAB4956625.1"/>
    </source>
</evidence>
<dbReference type="Pfam" id="PF04977">
    <property type="entry name" value="DivIC"/>
    <property type="match status" value="1"/>
</dbReference>
<dbReference type="AlphaFoldDB" id="A0A6J6S7C0"/>
<dbReference type="EMBL" id="CAEZUD010000002">
    <property type="protein sequence ID" value="CAB4582497.1"/>
    <property type="molecule type" value="Genomic_DNA"/>
</dbReference>
<dbReference type="EMBL" id="CAFBPI010000108">
    <property type="protein sequence ID" value="CAB5024317.1"/>
    <property type="molecule type" value="Genomic_DNA"/>
</dbReference>
<evidence type="ECO:0000313" key="4">
    <source>
        <dbReference type="EMBL" id="CAB4730880.1"/>
    </source>
</evidence>